<dbReference type="PRINTS" id="PR00088">
    <property type="entry name" value="HAEMOXYGNASE"/>
</dbReference>
<keyword evidence="1 4" id="KW-0349">Heme</keyword>
<dbReference type="GO" id="GO:0046872">
    <property type="term" value="F:metal ion binding"/>
    <property type="evidence" value="ECO:0007669"/>
    <property type="project" value="UniProtKB-UniRule"/>
</dbReference>
<keyword evidence="9" id="KW-1185">Reference proteome</keyword>
<dbReference type="SUPFAM" id="SSF48613">
    <property type="entry name" value="Heme oxygenase-like"/>
    <property type="match status" value="1"/>
</dbReference>
<feature type="transmembrane region" description="Helical" evidence="7">
    <location>
        <begin position="223"/>
        <end position="243"/>
    </location>
</feature>
<dbReference type="InterPro" id="IPR016084">
    <property type="entry name" value="Haem_Oase-like_multi-hlx"/>
</dbReference>
<dbReference type="Proteomes" id="UP001378592">
    <property type="component" value="Unassembled WGS sequence"/>
</dbReference>
<evidence type="ECO:0000256" key="5">
    <source>
        <dbReference type="PIRSR" id="PIRSR000343-1"/>
    </source>
</evidence>
<dbReference type="Gene3D" id="1.20.910.10">
    <property type="entry name" value="Heme oxygenase-like"/>
    <property type="match status" value="1"/>
</dbReference>
<evidence type="ECO:0000256" key="1">
    <source>
        <dbReference type="ARBA" id="ARBA00022617"/>
    </source>
</evidence>
<feature type="binding site" evidence="5">
    <location>
        <position position="124"/>
    </location>
    <ligand>
        <name>heme b</name>
        <dbReference type="ChEBI" id="CHEBI:60344"/>
    </ligand>
</feature>
<dbReference type="EMBL" id="JAZDUA010000205">
    <property type="protein sequence ID" value="KAK7864364.1"/>
    <property type="molecule type" value="Genomic_DNA"/>
</dbReference>
<dbReference type="GO" id="GO:0006788">
    <property type="term" value="P:heme oxidation"/>
    <property type="evidence" value="ECO:0007669"/>
    <property type="project" value="UniProtKB-UniRule"/>
</dbReference>
<comment type="similarity">
    <text evidence="4">Belongs to the heme oxygenase family.</text>
</comment>
<evidence type="ECO:0000313" key="9">
    <source>
        <dbReference type="Proteomes" id="UP001378592"/>
    </source>
</evidence>
<keyword evidence="7" id="KW-1133">Transmembrane helix</keyword>
<dbReference type="InterPro" id="IPR002051">
    <property type="entry name" value="Haem_Oase"/>
</dbReference>
<dbReference type="EC" id="1.14.14.18" evidence="4"/>
<dbReference type="AlphaFoldDB" id="A0AAN9VGA6"/>
<proteinExistence type="inferred from homology"/>
<gene>
    <name evidence="8" type="ORF">R5R35_007929</name>
</gene>
<sequence>MSEVPFTKQMRKVTREIHAVSDAMVNAKLAFALSDNAVWAEGLLVFYEIFRYLEEAMARLKNTNVGKLDVEGMRRTDAFQEDLNFYLGSEWTKQYEPRESVVKYLLHLQKCEKSDPNLLMAYIYHLYMGLLSGGQILAKKRSLNKKLFPFSSQQPCGNAVTDFGDIPISKIKKELVEAMNNVAIELDEETKQKILKESKTVFILNNEMIRSIEGTGKILIKKLLMIILLGVLIIGTYISLFHLEKYL</sequence>
<keyword evidence="2 4" id="KW-0479">Metal-binding</keyword>
<keyword evidence="7" id="KW-0812">Transmembrane</keyword>
<name>A0AAN9VGA6_9ORTH</name>
<evidence type="ECO:0000256" key="4">
    <source>
        <dbReference type="PIRNR" id="PIRNR000343"/>
    </source>
</evidence>
<reference evidence="8 9" key="1">
    <citation type="submission" date="2024-03" db="EMBL/GenBank/DDBJ databases">
        <title>The genome assembly and annotation of the cricket Gryllus longicercus Weissman &amp; Gray.</title>
        <authorList>
            <person name="Szrajer S."/>
            <person name="Gray D."/>
            <person name="Ylla G."/>
        </authorList>
    </citation>
    <scope>NUCLEOTIDE SEQUENCE [LARGE SCALE GENOMIC DNA]</scope>
    <source>
        <strain evidence="8">DAG 2021-001</strain>
        <tissue evidence="8">Whole body minus gut</tissue>
    </source>
</reference>
<keyword evidence="7" id="KW-0472">Membrane</keyword>
<keyword evidence="3 4" id="KW-0408">Iron</keyword>
<feature type="binding site" description="axial binding residue" evidence="6">
    <location>
        <position position="18"/>
    </location>
    <ligand>
        <name>heme b</name>
        <dbReference type="ChEBI" id="CHEBI:60344"/>
    </ligand>
    <ligandPart>
        <name>Fe</name>
        <dbReference type="ChEBI" id="CHEBI:18248"/>
    </ligandPart>
</feature>
<evidence type="ECO:0000256" key="7">
    <source>
        <dbReference type="SAM" id="Phobius"/>
    </source>
</evidence>
<comment type="caution">
    <text evidence="8">The sequence shown here is derived from an EMBL/GenBank/DDBJ whole genome shotgun (WGS) entry which is preliminary data.</text>
</comment>
<protein>
    <recommendedName>
        <fullName evidence="4">Heme oxygenase</fullName>
        <ecNumber evidence="4">1.14.14.18</ecNumber>
    </recommendedName>
</protein>
<dbReference type="Pfam" id="PF01126">
    <property type="entry name" value="Heme_oxygenase"/>
    <property type="match status" value="1"/>
</dbReference>
<dbReference type="PANTHER" id="PTHR10720">
    <property type="entry name" value="HEME OXYGENASE"/>
    <property type="match status" value="1"/>
</dbReference>
<comment type="catalytic activity">
    <reaction evidence="4">
        <text>heme b + 3 reduced [NADPH--hemoprotein reductase] + 3 O2 = biliverdin IXalpha + CO + Fe(2+) + 3 oxidized [NADPH--hemoprotein reductase] + 3 H2O + H(+)</text>
        <dbReference type="Rhea" id="RHEA:21764"/>
        <dbReference type="Rhea" id="RHEA-COMP:11964"/>
        <dbReference type="Rhea" id="RHEA-COMP:11965"/>
        <dbReference type="ChEBI" id="CHEBI:15377"/>
        <dbReference type="ChEBI" id="CHEBI:15378"/>
        <dbReference type="ChEBI" id="CHEBI:15379"/>
        <dbReference type="ChEBI" id="CHEBI:17245"/>
        <dbReference type="ChEBI" id="CHEBI:29033"/>
        <dbReference type="ChEBI" id="CHEBI:57618"/>
        <dbReference type="ChEBI" id="CHEBI:57991"/>
        <dbReference type="ChEBI" id="CHEBI:58210"/>
        <dbReference type="ChEBI" id="CHEBI:60344"/>
        <dbReference type="EC" id="1.14.14.18"/>
    </reaction>
</comment>
<feature type="binding site" evidence="5">
    <location>
        <position position="11"/>
    </location>
    <ligand>
        <name>heme b</name>
        <dbReference type="ChEBI" id="CHEBI:60344"/>
    </ligand>
</feature>
<evidence type="ECO:0000313" key="8">
    <source>
        <dbReference type="EMBL" id="KAK7864364.1"/>
    </source>
</evidence>
<accession>A0AAN9VGA6</accession>
<evidence type="ECO:0000256" key="3">
    <source>
        <dbReference type="ARBA" id="ARBA00023004"/>
    </source>
</evidence>
<dbReference type="GO" id="GO:0004392">
    <property type="term" value="F:heme oxygenase (decyclizing) activity"/>
    <property type="evidence" value="ECO:0007669"/>
    <property type="project" value="UniProtKB-UniRule"/>
</dbReference>
<dbReference type="InterPro" id="IPR016053">
    <property type="entry name" value="Haem_Oase-like"/>
</dbReference>
<dbReference type="CDD" id="cd19165">
    <property type="entry name" value="HemeO"/>
    <property type="match status" value="1"/>
</dbReference>
<organism evidence="8 9">
    <name type="scientific">Gryllus longicercus</name>
    <dbReference type="NCBI Taxonomy" id="2509291"/>
    <lineage>
        <taxon>Eukaryota</taxon>
        <taxon>Metazoa</taxon>
        <taxon>Ecdysozoa</taxon>
        <taxon>Arthropoda</taxon>
        <taxon>Hexapoda</taxon>
        <taxon>Insecta</taxon>
        <taxon>Pterygota</taxon>
        <taxon>Neoptera</taxon>
        <taxon>Polyneoptera</taxon>
        <taxon>Orthoptera</taxon>
        <taxon>Ensifera</taxon>
        <taxon>Gryllidea</taxon>
        <taxon>Grylloidea</taxon>
        <taxon>Gryllidae</taxon>
        <taxon>Gryllinae</taxon>
        <taxon>Gryllus</taxon>
    </lineage>
</organism>
<dbReference type="PANTHER" id="PTHR10720:SF0">
    <property type="entry name" value="HEME OXYGENASE"/>
    <property type="match status" value="1"/>
</dbReference>
<evidence type="ECO:0000256" key="2">
    <source>
        <dbReference type="ARBA" id="ARBA00022723"/>
    </source>
</evidence>
<evidence type="ECO:0000256" key="6">
    <source>
        <dbReference type="PIRSR" id="PIRSR000343-2"/>
    </source>
</evidence>
<dbReference type="PIRSF" id="PIRSF000343">
    <property type="entry name" value="Haem_Oase"/>
    <property type="match status" value="1"/>
</dbReference>